<dbReference type="EnsemblFungi" id="EJT70352">
    <property type="protein sequence ID" value="EJT70352"/>
    <property type="gene ID" value="GGTG_11380"/>
</dbReference>
<reference evidence="2" key="3">
    <citation type="submission" date="2010-09" db="EMBL/GenBank/DDBJ databases">
        <title>Annotation of Gaeumannomyces graminis var. tritici R3-111a-1.</title>
        <authorList>
            <consortium name="The Broad Institute Genome Sequencing Platform"/>
            <person name="Ma L.-J."/>
            <person name="Dead R."/>
            <person name="Young S.K."/>
            <person name="Zeng Q."/>
            <person name="Gargeya S."/>
            <person name="Fitzgerald M."/>
            <person name="Haas B."/>
            <person name="Abouelleil A."/>
            <person name="Alvarado L."/>
            <person name="Arachchi H.M."/>
            <person name="Berlin A."/>
            <person name="Brown A."/>
            <person name="Chapman S.B."/>
            <person name="Chen Z."/>
            <person name="Dunbar C."/>
            <person name="Freedman E."/>
            <person name="Gearin G."/>
            <person name="Gellesch M."/>
            <person name="Goldberg J."/>
            <person name="Griggs A."/>
            <person name="Gujja S."/>
            <person name="Heiman D."/>
            <person name="Howarth C."/>
            <person name="Larson L."/>
            <person name="Lui A."/>
            <person name="MacDonald P.J.P."/>
            <person name="Mehta T."/>
            <person name="Montmayeur A."/>
            <person name="Murphy C."/>
            <person name="Neiman D."/>
            <person name="Pearson M."/>
            <person name="Priest M."/>
            <person name="Roberts A."/>
            <person name="Saif S."/>
            <person name="Shea T."/>
            <person name="Shenoy N."/>
            <person name="Sisk P."/>
            <person name="Stolte C."/>
            <person name="Sykes S."/>
            <person name="Yandava C."/>
            <person name="Wortman J."/>
            <person name="Nusbaum C."/>
            <person name="Birren B."/>
        </authorList>
    </citation>
    <scope>NUCLEOTIDE SEQUENCE</scope>
    <source>
        <strain evidence="2">R3-111a-1</strain>
    </source>
</reference>
<reference evidence="3" key="5">
    <citation type="submission" date="2018-04" db="UniProtKB">
        <authorList>
            <consortium name="EnsemblFungi"/>
        </authorList>
    </citation>
    <scope>IDENTIFICATION</scope>
    <source>
        <strain evidence="3">R3-111a-1</strain>
    </source>
</reference>
<name>J3PD07_GAET3</name>
<keyword evidence="4" id="KW-1185">Reference proteome</keyword>
<proteinExistence type="predicted"/>
<keyword evidence="1" id="KW-0812">Transmembrane</keyword>
<evidence type="ECO:0000313" key="4">
    <source>
        <dbReference type="Proteomes" id="UP000006039"/>
    </source>
</evidence>
<dbReference type="Proteomes" id="UP000006039">
    <property type="component" value="Unassembled WGS sequence"/>
</dbReference>
<evidence type="ECO:0000313" key="2">
    <source>
        <dbReference type="EMBL" id="EJT70352.1"/>
    </source>
</evidence>
<protein>
    <submittedName>
        <fullName evidence="2 3">Uncharacterized protein</fullName>
    </submittedName>
</protein>
<reference evidence="3" key="4">
    <citation type="journal article" date="2015" name="G3 (Bethesda)">
        <title>Genome sequences of three phytopathogenic species of the Magnaporthaceae family of fungi.</title>
        <authorList>
            <person name="Okagaki L.H."/>
            <person name="Nunes C.C."/>
            <person name="Sailsbery J."/>
            <person name="Clay B."/>
            <person name="Brown D."/>
            <person name="John T."/>
            <person name="Oh Y."/>
            <person name="Young N."/>
            <person name="Fitzgerald M."/>
            <person name="Haas B.J."/>
            <person name="Zeng Q."/>
            <person name="Young S."/>
            <person name="Adiconis X."/>
            <person name="Fan L."/>
            <person name="Levin J.Z."/>
            <person name="Mitchell T.K."/>
            <person name="Okubara P.A."/>
            <person name="Farman M.L."/>
            <person name="Kohn L.M."/>
            <person name="Birren B."/>
            <person name="Ma L.-J."/>
            <person name="Dean R.A."/>
        </authorList>
    </citation>
    <scope>NUCLEOTIDE SEQUENCE</scope>
    <source>
        <strain evidence="3">R3-111a-1</strain>
    </source>
</reference>
<evidence type="ECO:0000256" key="1">
    <source>
        <dbReference type="SAM" id="Phobius"/>
    </source>
</evidence>
<dbReference type="RefSeq" id="XP_009227530.1">
    <property type="nucleotide sequence ID" value="XM_009229266.1"/>
</dbReference>
<feature type="transmembrane region" description="Helical" evidence="1">
    <location>
        <begin position="12"/>
        <end position="31"/>
    </location>
</feature>
<dbReference type="AlphaFoldDB" id="J3PD07"/>
<keyword evidence="1" id="KW-0472">Membrane</keyword>
<dbReference type="HOGENOM" id="CLU_1586587_0_0_1"/>
<dbReference type="PROSITE" id="PS51257">
    <property type="entry name" value="PROKAR_LIPOPROTEIN"/>
    <property type="match status" value="1"/>
</dbReference>
<reference evidence="4" key="1">
    <citation type="submission" date="2010-07" db="EMBL/GenBank/DDBJ databases">
        <title>The genome sequence of Gaeumannomyces graminis var. tritici strain R3-111a-1.</title>
        <authorList>
            <consortium name="The Broad Institute Genome Sequencing Platform"/>
            <person name="Ma L.-J."/>
            <person name="Dead R."/>
            <person name="Young S."/>
            <person name="Zeng Q."/>
            <person name="Koehrsen M."/>
            <person name="Alvarado L."/>
            <person name="Berlin A."/>
            <person name="Chapman S.B."/>
            <person name="Chen Z."/>
            <person name="Freedman E."/>
            <person name="Gellesch M."/>
            <person name="Goldberg J."/>
            <person name="Griggs A."/>
            <person name="Gujja S."/>
            <person name="Heilman E.R."/>
            <person name="Heiman D."/>
            <person name="Hepburn T."/>
            <person name="Howarth C."/>
            <person name="Jen D."/>
            <person name="Larson L."/>
            <person name="Mehta T."/>
            <person name="Neiman D."/>
            <person name="Pearson M."/>
            <person name="Roberts A."/>
            <person name="Saif S."/>
            <person name="Shea T."/>
            <person name="Shenoy N."/>
            <person name="Sisk P."/>
            <person name="Stolte C."/>
            <person name="Sykes S."/>
            <person name="Walk T."/>
            <person name="White J."/>
            <person name="Yandava C."/>
            <person name="Haas B."/>
            <person name="Nusbaum C."/>
            <person name="Birren B."/>
        </authorList>
    </citation>
    <scope>NUCLEOTIDE SEQUENCE [LARGE SCALE GENOMIC DNA]</scope>
    <source>
        <strain evidence="4">R3-111a-1</strain>
    </source>
</reference>
<gene>
    <name evidence="3" type="primary">20351838</name>
    <name evidence="2" type="ORF">GGTG_11380</name>
</gene>
<dbReference type="GeneID" id="20351838"/>
<reference evidence="2" key="2">
    <citation type="submission" date="2010-07" db="EMBL/GenBank/DDBJ databases">
        <authorList>
            <consortium name="The Broad Institute Genome Sequencing Platform"/>
            <consortium name="Broad Institute Genome Sequencing Center for Infectious Disease"/>
            <person name="Ma L.-J."/>
            <person name="Dead R."/>
            <person name="Young S."/>
            <person name="Zeng Q."/>
            <person name="Koehrsen M."/>
            <person name="Alvarado L."/>
            <person name="Berlin A."/>
            <person name="Chapman S.B."/>
            <person name="Chen Z."/>
            <person name="Freedman E."/>
            <person name="Gellesch M."/>
            <person name="Goldberg J."/>
            <person name="Griggs A."/>
            <person name="Gujja S."/>
            <person name="Heilman E.R."/>
            <person name="Heiman D."/>
            <person name="Hepburn T."/>
            <person name="Howarth C."/>
            <person name="Jen D."/>
            <person name="Larson L."/>
            <person name="Mehta T."/>
            <person name="Neiman D."/>
            <person name="Pearson M."/>
            <person name="Roberts A."/>
            <person name="Saif S."/>
            <person name="Shea T."/>
            <person name="Shenoy N."/>
            <person name="Sisk P."/>
            <person name="Stolte C."/>
            <person name="Sykes S."/>
            <person name="Walk T."/>
            <person name="White J."/>
            <person name="Yandava C."/>
            <person name="Haas B."/>
            <person name="Nusbaum C."/>
            <person name="Birren B."/>
        </authorList>
    </citation>
    <scope>NUCLEOTIDE SEQUENCE</scope>
    <source>
        <strain evidence="2">R3-111a-1</strain>
    </source>
</reference>
<keyword evidence="1" id="KW-1133">Transmembrane helix</keyword>
<sequence length="168" mass="18115">MKRNPDQTYDLAWMIPCVACWGMAGAAHWGFVSCTRPKDPGGAARCALVPGKPTLSCRLGCLCTLQMDSGCRRWSRRPPSACTSPPSCFMPSIFGEQARSRPPSFAAAWLGVGAWWHPSISATPPSRVLMPPAIGGNIWRVSMPATTTQPHCSGNHCAHAGQHQNIKM</sequence>
<dbReference type="EMBL" id="GL385401">
    <property type="protein sequence ID" value="EJT70352.1"/>
    <property type="molecule type" value="Genomic_DNA"/>
</dbReference>
<dbReference type="VEuPathDB" id="FungiDB:GGTG_11380"/>
<accession>J3PD07</accession>
<organism evidence="2">
    <name type="scientific">Gaeumannomyces tritici (strain R3-111a-1)</name>
    <name type="common">Wheat and barley take-all root rot fungus</name>
    <name type="synonym">Gaeumannomyces graminis var. tritici</name>
    <dbReference type="NCBI Taxonomy" id="644352"/>
    <lineage>
        <taxon>Eukaryota</taxon>
        <taxon>Fungi</taxon>
        <taxon>Dikarya</taxon>
        <taxon>Ascomycota</taxon>
        <taxon>Pezizomycotina</taxon>
        <taxon>Sordariomycetes</taxon>
        <taxon>Sordariomycetidae</taxon>
        <taxon>Magnaporthales</taxon>
        <taxon>Magnaporthaceae</taxon>
        <taxon>Gaeumannomyces</taxon>
    </lineage>
</organism>
<evidence type="ECO:0000313" key="3">
    <source>
        <dbReference type="EnsemblFungi" id="EJT70352"/>
    </source>
</evidence>